<evidence type="ECO:0000313" key="2">
    <source>
        <dbReference type="Proteomes" id="UP000886523"/>
    </source>
</evidence>
<comment type="caution">
    <text evidence="1">The sequence shown here is derived from an EMBL/GenBank/DDBJ whole genome shotgun (WGS) entry which is preliminary data.</text>
</comment>
<dbReference type="EMBL" id="MU128975">
    <property type="protein sequence ID" value="KAF9513263.1"/>
    <property type="molecule type" value="Genomic_DNA"/>
</dbReference>
<dbReference type="Proteomes" id="UP000886523">
    <property type="component" value="Unassembled WGS sequence"/>
</dbReference>
<dbReference type="AlphaFoldDB" id="A0A9P6DW24"/>
<reference evidence="1" key="1">
    <citation type="journal article" date="2020" name="Nat. Commun.">
        <title>Large-scale genome sequencing of mycorrhizal fungi provides insights into the early evolution of symbiotic traits.</title>
        <authorList>
            <person name="Miyauchi S."/>
            <person name="Kiss E."/>
            <person name="Kuo A."/>
            <person name="Drula E."/>
            <person name="Kohler A."/>
            <person name="Sanchez-Garcia M."/>
            <person name="Morin E."/>
            <person name="Andreopoulos B."/>
            <person name="Barry K.W."/>
            <person name="Bonito G."/>
            <person name="Buee M."/>
            <person name="Carver A."/>
            <person name="Chen C."/>
            <person name="Cichocki N."/>
            <person name="Clum A."/>
            <person name="Culley D."/>
            <person name="Crous P.W."/>
            <person name="Fauchery L."/>
            <person name="Girlanda M."/>
            <person name="Hayes R.D."/>
            <person name="Keri Z."/>
            <person name="LaButti K."/>
            <person name="Lipzen A."/>
            <person name="Lombard V."/>
            <person name="Magnuson J."/>
            <person name="Maillard F."/>
            <person name="Murat C."/>
            <person name="Nolan M."/>
            <person name="Ohm R.A."/>
            <person name="Pangilinan J."/>
            <person name="Pereira M.F."/>
            <person name="Perotto S."/>
            <person name="Peter M."/>
            <person name="Pfister S."/>
            <person name="Riley R."/>
            <person name="Sitrit Y."/>
            <person name="Stielow J.B."/>
            <person name="Szollosi G."/>
            <person name="Zifcakova L."/>
            <person name="Stursova M."/>
            <person name="Spatafora J.W."/>
            <person name="Tedersoo L."/>
            <person name="Vaario L.M."/>
            <person name="Yamada A."/>
            <person name="Yan M."/>
            <person name="Wang P."/>
            <person name="Xu J."/>
            <person name="Bruns T."/>
            <person name="Baldrian P."/>
            <person name="Vilgalys R."/>
            <person name="Dunand C."/>
            <person name="Henrissat B."/>
            <person name="Grigoriev I.V."/>
            <person name="Hibbett D."/>
            <person name="Nagy L.G."/>
            <person name="Martin F.M."/>
        </authorList>
    </citation>
    <scope>NUCLEOTIDE SEQUENCE</scope>
    <source>
        <strain evidence="1">UP504</strain>
    </source>
</reference>
<dbReference type="OrthoDB" id="3173670at2759"/>
<keyword evidence="2" id="KW-1185">Reference proteome</keyword>
<sequence length="88" mass="9212">KVAPNTIQLVVKTHSIAIYLATPLTALLSDLKANAFSALSQFHDVDDIPHISSEEDFELCRKEAAPTTGPRGGEGEVAVAAAVAPPSM</sequence>
<proteinExistence type="predicted"/>
<feature type="non-terminal residue" evidence="1">
    <location>
        <position position="1"/>
    </location>
</feature>
<evidence type="ECO:0000313" key="1">
    <source>
        <dbReference type="EMBL" id="KAF9513263.1"/>
    </source>
</evidence>
<organism evidence="1 2">
    <name type="scientific">Hydnum rufescens UP504</name>
    <dbReference type="NCBI Taxonomy" id="1448309"/>
    <lineage>
        <taxon>Eukaryota</taxon>
        <taxon>Fungi</taxon>
        <taxon>Dikarya</taxon>
        <taxon>Basidiomycota</taxon>
        <taxon>Agaricomycotina</taxon>
        <taxon>Agaricomycetes</taxon>
        <taxon>Cantharellales</taxon>
        <taxon>Hydnaceae</taxon>
        <taxon>Hydnum</taxon>
    </lineage>
</organism>
<protein>
    <submittedName>
        <fullName evidence="1">Uncharacterized protein</fullName>
    </submittedName>
</protein>
<gene>
    <name evidence="1" type="ORF">BS47DRAFT_1296489</name>
</gene>
<name>A0A9P6DW24_9AGAM</name>
<accession>A0A9P6DW24</accession>